<protein>
    <submittedName>
        <fullName evidence="2">Uncharacterized protein</fullName>
    </submittedName>
</protein>
<comment type="caution">
    <text evidence="2">The sequence shown here is derived from an EMBL/GenBank/DDBJ whole genome shotgun (WGS) entry which is preliminary data.</text>
</comment>
<organism evidence="2 3">
    <name type="scientific">Populus alba x Populus x berolinensis</name>
    <dbReference type="NCBI Taxonomy" id="444605"/>
    <lineage>
        <taxon>Eukaryota</taxon>
        <taxon>Viridiplantae</taxon>
        <taxon>Streptophyta</taxon>
        <taxon>Embryophyta</taxon>
        <taxon>Tracheophyta</taxon>
        <taxon>Spermatophyta</taxon>
        <taxon>Magnoliopsida</taxon>
        <taxon>eudicotyledons</taxon>
        <taxon>Gunneridae</taxon>
        <taxon>Pentapetalae</taxon>
        <taxon>rosids</taxon>
        <taxon>fabids</taxon>
        <taxon>Malpighiales</taxon>
        <taxon>Salicaceae</taxon>
        <taxon>Saliceae</taxon>
        <taxon>Populus</taxon>
    </lineage>
</organism>
<dbReference type="AlphaFoldDB" id="A0AAD6RE83"/>
<dbReference type="EMBL" id="JAQIZT010000002">
    <property type="protein sequence ID" value="KAJ7007166.1"/>
    <property type="molecule type" value="Genomic_DNA"/>
</dbReference>
<evidence type="ECO:0000313" key="3">
    <source>
        <dbReference type="Proteomes" id="UP001164929"/>
    </source>
</evidence>
<dbReference type="InterPro" id="IPR000223">
    <property type="entry name" value="Pept_S26A_signal_pept_1"/>
</dbReference>
<proteinExistence type="predicted"/>
<keyword evidence="1" id="KW-0378">Hydrolase</keyword>
<dbReference type="GO" id="GO:0004252">
    <property type="term" value="F:serine-type endopeptidase activity"/>
    <property type="evidence" value="ECO:0007669"/>
    <property type="project" value="InterPro"/>
</dbReference>
<evidence type="ECO:0000256" key="1">
    <source>
        <dbReference type="ARBA" id="ARBA00022801"/>
    </source>
</evidence>
<gene>
    <name evidence="2" type="ORF">NC653_006267</name>
</gene>
<dbReference type="GO" id="GO:0009535">
    <property type="term" value="C:chloroplast thylakoid membrane"/>
    <property type="evidence" value="ECO:0007669"/>
    <property type="project" value="TreeGrafter"/>
</dbReference>
<evidence type="ECO:0000313" key="2">
    <source>
        <dbReference type="EMBL" id="KAJ7007166.1"/>
    </source>
</evidence>
<dbReference type="GO" id="GO:0010027">
    <property type="term" value="P:thylakoid membrane organization"/>
    <property type="evidence" value="ECO:0007669"/>
    <property type="project" value="TreeGrafter"/>
</dbReference>
<sequence length="65" mass="7528">MRRWRKDWILPECLNFTTDNTKTIFAAATVSLEFHSFVAKLGFIPSLSMYPTFDVGNHVFSEKLT</sequence>
<dbReference type="InterPro" id="IPR019756">
    <property type="entry name" value="Pept_S26A_signal_pept_1_Ser-AS"/>
</dbReference>
<dbReference type="PANTHER" id="PTHR43390">
    <property type="entry name" value="SIGNAL PEPTIDASE I"/>
    <property type="match status" value="1"/>
</dbReference>
<dbReference type="PANTHER" id="PTHR43390:SF1">
    <property type="entry name" value="CHLOROPLAST PROCESSING PEPTIDASE"/>
    <property type="match status" value="1"/>
</dbReference>
<dbReference type="Proteomes" id="UP001164929">
    <property type="component" value="Chromosome 2"/>
</dbReference>
<accession>A0AAD6RE83</accession>
<dbReference type="PROSITE" id="PS00501">
    <property type="entry name" value="SPASE_I_1"/>
    <property type="match status" value="1"/>
</dbReference>
<reference evidence="2" key="1">
    <citation type="journal article" date="2023" name="Mol. Ecol. Resour.">
        <title>Chromosome-level genome assembly of a triploid poplar Populus alba 'Berolinensis'.</title>
        <authorList>
            <person name="Chen S."/>
            <person name="Yu Y."/>
            <person name="Wang X."/>
            <person name="Wang S."/>
            <person name="Zhang T."/>
            <person name="Zhou Y."/>
            <person name="He R."/>
            <person name="Meng N."/>
            <person name="Wang Y."/>
            <person name="Liu W."/>
            <person name="Liu Z."/>
            <person name="Liu J."/>
            <person name="Guo Q."/>
            <person name="Huang H."/>
            <person name="Sederoff R.R."/>
            <person name="Wang G."/>
            <person name="Qu G."/>
            <person name="Chen S."/>
        </authorList>
    </citation>
    <scope>NUCLEOTIDE SEQUENCE</scope>
    <source>
        <strain evidence="2">SC-2020</strain>
    </source>
</reference>
<keyword evidence="3" id="KW-1185">Reference proteome</keyword>
<name>A0AAD6RE83_9ROSI</name>
<dbReference type="GO" id="GO:0006465">
    <property type="term" value="P:signal peptide processing"/>
    <property type="evidence" value="ECO:0007669"/>
    <property type="project" value="TreeGrafter"/>
</dbReference>